<organism evidence="3 4">
    <name type="scientific">Cohnella lupini</name>
    <dbReference type="NCBI Taxonomy" id="1294267"/>
    <lineage>
        <taxon>Bacteria</taxon>
        <taxon>Bacillati</taxon>
        <taxon>Bacillota</taxon>
        <taxon>Bacilli</taxon>
        <taxon>Bacillales</taxon>
        <taxon>Paenibacillaceae</taxon>
        <taxon>Cohnella</taxon>
    </lineage>
</organism>
<name>A0A3D9I3M6_9BACL</name>
<gene>
    <name evidence="3" type="ORF">DFP95_11423</name>
</gene>
<evidence type="ECO:0000313" key="3">
    <source>
        <dbReference type="EMBL" id="RED56250.1"/>
    </source>
</evidence>
<feature type="region of interest" description="Disordered" evidence="1">
    <location>
        <begin position="46"/>
        <end position="87"/>
    </location>
</feature>
<dbReference type="AlphaFoldDB" id="A0A3D9I3M6"/>
<proteinExistence type="predicted"/>
<evidence type="ECO:0000256" key="1">
    <source>
        <dbReference type="SAM" id="MobiDB-lite"/>
    </source>
</evidence>
<dbReference type="Proteomes" id="UP000256869">
    <property type="component" value="Unassembled WGS sequence"/>
</dbReference>
<feature type="chain" id="PRO_5017764676" evidence="2">
    <location>
        <begin position="30"/>
        <end position="237"/>
    </location>
</feature>
<reference evidence="3 4" key="1">
    <citation type="submission" date="2018-07" db="EMBL/GenBank/DDBJ databases">
        <title>Genomic Encyclopedia of Type Strains, Phase III (KMG-III): the genomes of soil and plant-associated and newly described type strains.</title>
        <authorList>
            <person name="Whitman W."/>
        </authorList>
    </citation>
    <scope>NUCLEOTIDE SEQUENCE [LARGE SCALE GENOMIC DNA]</scope>
    <source>
        <strain evidence="3 4">CECT 8236</strain>
    </source>
</reference>
<dbReference type="OrthoDB" id="2678624at2"/>
<comment type="caution">
    <text evidence="3">The sequence shown here is derived from an EMBL/GenBank/DDBJ whole genome shotgun (WGS) entry which is preliminary data.</text>
</comment>
<dbReference type="PROSITE" id="PS51257">
    <property type="entry name" value="PROKAR_LIPOPROTEIN"/>
    <property type="match status" value="1"/>
</dbReference>
<sequence length="237" mass="25322">MPRYSAARLKIWSALLLSASLVSCSSSPATEPIPISSEGLPVIFSPTPSPISKPYEESTEQAKDIPSDSPLPTTTIIDVKPSDDPIPAVEVSNIQPESTANDQPSDLAFQPKSPSLAGIKLGVSDKEVVKKHGLPEETYLLPGDDQSVNIWEYNGLSIGLDEQDKVVYVEITSPNVLTGIQGLKSGMDGSAAGELLGIPSDDQTNVLTLEVSGGWFKLDLDPDNRQVLSLKLLSREI</sequence>
<keyword evidence="2" id="KW-0732">Signal</keyword>
<dbReference type="EMBL" id="QRDY01000014">
    <property type="protein sequence ID" value="RED56250.1"/>
    <property type="molecule type" value="Genomic_DNA"/>
</dbReference>
<feature type="compositionally biased region" description="Basic and acidic residues" evidence="1">
    <location>
        <begin position="54"/>
        <end position="66"/>
    </location>
</feature>
<accession>A0A3D9I3M6</accession>
<dbReference type="RefSeq" id="WP_115994470.1">
    <property type="nucleotide sequence ID" value="NZ_QRDY01000014.1"/>
</dbReference>
<keyword evidence="4" id="KW-1185">Reference proteome</keyword>
<evidence type="ECO:0000256" key="2">
    <source>
        <dbReference type="SAM" id="SignalP"/>
    </source>
</evidence>
<feature type="signal peptide" evidence="2">
    <location>
        <begin position="1"/>
        <end position="29"/>
    </location>
</feature>
<protein>
    <submittedName>
        <fullName evidence="3">Uncharacterized protein</fullName>
    </submittedName>
</protein>
<evidence type="ECO:0000313" key="4">
    <source>
        <dbReference type="Proteomes" id="UP000256869"/>
    </source>
</evidence>